<evidence type="ECO:0000256" key="1">
    <source>
        <dbReference type="ARBA" id="ARBA00022553"/>
    </source>
</evidence>
<reference evidence="4" key="2">
    <citation type="submission" date="2025-08" db="UniProtKB">
        <authorList>
            <consortium name="Ensembl"/>
        </authorList>
    </citation>
    <scope>IDENTIFICATION</scope>
</reference>
<evidence type="ECO:0000259" key="3">
    <source>
        <dbReference type="Pfam" id="PF15386"/>
    </source>
</evidence>
<reference evidence="5" key="1">
    <citation type="submission" date="2003-08" db="EMBL/GenBank/DDBJ databases">
        <authorList>
            <person name="Birren B."/>
            <person name="Nusbaum C."/>
            <person name="Abebe A."/>
            <person name="Abouelleil A."/>
            <person name="Adekoya E."/>
            <person name="Ait-zahra M."/>
            <person name="Allen N."/>
            <person name="Allen T."/>
            <person name="An P."/>
            <person name="Anderson M."/>
            <person name="Anderson S."/>
            <person name="Arachchi H."/>
            <person name="Armbruster J."/>
            <person name="Bachantsang P."/>
            <person name="Baldwin J."/>
            <person name="Barry A."/>
            <person name="Bayul T."/>
            <person name="Blitshsteyn B."/>
            <person name="Bloom T."/>
            <person name="Blye J."/>
            <person name="Boguslavskiy L."/>
            <person name="Borowsky M."/>
            <person name="Boukhgalter B."/>
            <person name="Brunache A."/>
            <person name="Butler J."/>
            <person name="Calixte N."/>
            <person name="Calvo S."/>
            <person name="Camarata J."/>
            <person name="Campo K."/>
            <person name="Chang J."/>
            <person name="Cheshatsang Y."/>
            <person name="Citroen M."/>
            <person name="Collymore A."/>
            <person name="Considine T."/>
            <person name="Cook A."/>
            <person name="Cooke P."/>
            <person name="Corum B."/>
            <person name="Cuomo C."/>
            <person name="David R."/>
            <person name="Dawoe T."/>
            <person name="Degray S."/>
            <person name="Dodge S."/>
            <person name="Dooley K."/>
            <person name="Dorje P."/>
            <person name="Dorjee K."/>
            <person name="Dorris L."/>
            <person name="Duffey N."/>
            <person name="Dupes A."/>
            <person name="Elkins T."/>
            <person name="Engels R."/>
            <person name="Erickson J."/>
            <person name="Farina A."/>
            <person name="Faro S."/>
            <person name="Ferreira P."/>
            <person name="Fischer H."/>
            <person name="Fitzgerald M."/>
            <person name="Foley K."/>
            <person name="Gage D."/>
            <person name="Galagan J."/>
            <person name="Gearin G."/>
            <person name="Gnerre S."/>
            <person name="Gnirke A."/>
            <person name="Goyette A."/>
            <person name="Graham J."/>
            <person name="Grandbois E."/>
            <person name="Gyaltsen K."/>
            <person name="Hafez N."/>
            <person name="Hagopian D."/>
            <person name="Hagos B."/>
            <person name="Hall J."/>
            <person name="Hatcher B."/>
            <person name="Heller A."/>
            <person name="Higgins H."/>
            <person name="Honan T."/>
            <person name="Horn A."/>
            <person name="Houde N."/>
            <person name="Hughes L."/>
            <person name="Hulme W."/>
            <person name="Husby E."/>
            <person name="Iliev I."/>
            <person name="Jaffe D."/>
            <person name="Jones C."/>
            <person name="Kamal M."/>
            <person name="Kamat A."/>
            <person name="Kamvysselis M."/>
            <person name="Karlsson E."/>
            <person name="Kells C."/>
            <person name="Kieu A."/>
            <person name="Kisner P."/>
            <person name="Kodira C."/>
            <person name="Kulbokas E."/>
            <person name="Labutti K."/>
            <person name="Lama D."/>
            <person name="Landers T."/>
            <person name="Leger J."/>
            <person name="Levine S."/>
            <person name="Lewis D."/>
            <person name="Lewis T."/>
            <person name="Lindblad-toh K."/>
            <person name="Liu X."/>
            <person name="Lokyitsang T."/>
            <person name="Lokyitsang Y."/>
            <person name="Lucien O."/>
            <person name="Lui A."/>
            <person name="Ma L.J."/>
            <person name="Mabbitt R."/>
            <person name="Macdonald J."/>
            <person name="Maclean C."/>
            <person name="Major J."/>
            <person name="Manning J."/>
            <person name="Marabella R."/>
            <person name="Maru K."/>
            <person name="Matthews C."/>
            <person name="Mauceli E."/>
            <person name="Mccarthy M."/>
            <person name="Mcdonough S."/>
            <person name="Mcghee T."/>
            <person name="Meldrim J."/>
            <person name="Meneus L."/>
            <person name="Mesirov J."/>
            <person name="Mihalev A."/>
            <person name="Mihova T."/>
            <person name="Mikkelsen T."/>
            <person name="Mlenga V."/>
            <person name="Moru K."/>
            <person name="Mozes J."/>
            <person name="Mulrain L."/>
            <person name="Munson G."/>
            <person name="Naylor J."/>
            <person name="Newes C."/>
            <person name="Nguyen C."/>
            <person name="Nguyen N."/>
            <person name="Nguyen T."/>
            <person name="Nicol R."/>
            <person name="Nielsen C."/>
            <person name="Nizzari M."/>
            <person name="Norbu C."/>
            <person name="Norbu N."/>
            <person name="O'donnell P."/>
            <person name="Okoawo O."/>
            <person name="O'leary S."/>
            <person name="Omotosho B."/>
            <person name="O'neill K."/>
            <person name="Osman S."/>
            <person name="Parker S."/>
            <person name="Perrin D."/>
            <person name="Phunkhang P."/>
            <person name="Piqani B."/>
            <person name="Purcell S."/>
            <person name="Rachupka T."/>
            <person name="Ramasamy U."/>
            <person name="Rameau R."/>
            <person name="Ray V."/>
            <person name="Raymond C."/>
            <person name="Retta R."/>
            <person name="Richardson S."/>
            <person name="Rise C."/>
            <person name="Rodriguez J."/>
            <person name="Rogers J."/>
            <person name="Rogov P."/>
            <person name="Rutman M."/>
            <person name="Schupbach R."/>
            <person name="Seaman C."/>
            <person name="Settipalli S."/>
            <person name="Sharpe T."/>
            <person name="Sheridan J."/>
            <person name="Sherpa N."/>
            <person name="Shi J."/>
            <person name="Smirnov S."/>
            <person name="Smith C."/>
            <person name="Sougnez C."/>
            <person name="Spencer B."/>
            <person name="Stalker J."/>
            <person name="Stange-thomann N."/>
            <person name="Stavropoulos S."/>
            <person name="Stetson K."/>
            <person name="Stone C."/>
            <person name="Stone S."/>
            <person name="Stubbs M."/>
            <person name="Talamas J."/>
            <person name="Tchuinga P."/>
            <person name="Tenzing P."/>
            <person name="Tesfaye S."/>
            <person name="Theodore J."/>
            <person name="Thoulutsang Y."/>
            <person name="Topham K."/>
            <person name="Towey S."/>
            <person name="Tsamla T."/>
            <person name="Tsomo N."/>
            <person name="Vallee D."/>
            <person name="Vassiliev H."/>
            <person name="Venkataraman V."/>
            <person name="Vinson J."/>
            <person name="Vo A."/>
            <person name="Wade C."/>
            <person name="Wang S."/>
            <person name="Wangchuk T."/>
            <person name="Wangdi T."/>
            <person name="Whittaker C."/>
            <person name="Wilkinson J."/>
            <person name="Wu Y."/>
            <person name="Wyman D."/>
            <person name="Yadav S."/>
            <person name="Yang S."/>
            <person name="Yang X."/>
            <person name="Yeager S."/>
            <person name="Yee E."/>
            <person name="Young G."/>
            <person name="Zainoun J."/>
            <person name="Zembeck L."/>
            <person name="Zimmer A."/>
            <person name="Zody M."/>
            <person name="Lander E."/>
        </authorList>
    </citation>
    <scope>NUCLEOTIDE SEQUENCE [LARGE SCALE GENOMIC DNA]</scope>
</reference>
<evidence type="ECO:0000313" key="5">
    <source>
        <dbReference type="Proteomes" id="UP000007875"/>
    </source>
</evidence>
<dbReference type="OMA" id="AWETIFE"/>
<protein>
    <recommendedName>
        <fullName evidence="3">Tantalus-like domain-containing protein</fullName>
    </recommendedName>
</protein>
<dbReference type="PANTHER" id="PTHR14522">
    <property type="entry name" value="EMO2-RELATED"/>
    <property type="match status" value="1"/>
</dbReference>
<evidence type="ECO:0000313" key="4">
    <source>
        <dbReference type="Ensembl" id="ENSCSAVP00000020120.1"/>
    </source>
</evidence>
<feature type="compositionally biased region" description="Basic residues" evidence="2">
    <location>
        <begin position="254"/>
        <end position="270"/>
    </location>
</feature>
<dbReference type="HOGENOM" id="CLU_927355_0_0_1"/>
<sequence length="300" mass="34499">MEIYQDDPELLELIKLVAVGQSSINRLSGKFHSPCGKKLPKHKDFDPLLPPVAESSRLAADDARPNKRTRLSFESSPILENSLENHRIPRTNENSEKTKCIIETEICKKVKENDSAEIRQNRSCVLINNLLPEKTNQSEILNKKENFVEKSEKNNEGDPTAQPSGRLLRKRIRKTLPPLKVRPTPLGLARPLRVKRDNFTVEEIYMNRNYSTPTMKAWETIFEEPKQDKEGKIRYAEKTKKRRAVFFPADPSTRAKKRKVASKKKRGRRSKQSDDSAINERLIKTLHNLDLDLQLNGLSP</sequence>
<accession>H2ZRA4</accession>
<dbReference type="InterPro" id="IPR026320">
    <property type="entry name" value="PRR14"/>
</dbReference>
<organism evidence="4 5">
    <name type="scientific">Ciona savignyi</name>
    <name type="common">Pacific transparent sea squirt</name>
    <dbReference type="NCBI Taxonomy" id="51511"/>
    <lineage>
        <taxon>Eukaryota</taxon>
        <taxon>Metazoa</taxon>
        <taxon>Chordata</taxon>
        <taxon>Tunicata</taxon>
        <taxon>Ascidiacea</taxon>
        <taxon>Phlebobranchia</taxon>
        <taxon>Cionidae</taxon>
        <taxon>Ciona</taxon>
    </lineage>
</organism>
<keyword evidence="5" id="KW-1185">Reference proteome</keyword>
<feature type="region of interest" description="Disordered" evidence="2">
    <location>
        <begin position="147"/>
        <end position="167"/>
    </location>
</feature>
<dbReference type="InterPro" id="IPR028149">
    <property type="entry name" value="Tantalus-like"/>
</dbReference>
<dbReference type="Proteomes" id="UP000007875">
    <property type="component" value="Unassembled WGS sequence"/>
</dbReference>
<dbReference type="AlphaFoldDB" id="H2ZRA4"/>
<feature type="region of interest" description="Disordered" evidence="2">
    <location>
        <begin position="248"/>
        <end position="278"/>
    </location>
</feature>
<dbReference type="Ensembl" id="ENSCSAVT00000020335.1">
    <property type="protein sequence ID" value="ENSCSAVP00000020120.1"/>
    <property type="gene ID" value="ENSCSAVG00000011806.1"/>
</dbReference>
<feature type="domain" description="Tantalus-like" evidence="3">
    <location>
        <begin position="184"/>
        <end position="240"/>
    </location>
</feature>
<keyword evidence="1" id="KW-0597">Phosphoprotein</keyword>
<dbReference type="eggNOG" id="ENOG502RJ6E">
    <property type="taxonomic scope" value="Eukaryota"/>
</dbReference>
<evidence type="ECO:0000256" key="2">
    <source>
        <dbReference type="SAM" id="MobiDB-lite"/>
    </source>
</evidence>
<dbReference type="STRING" id="51511.ENSCSAVP00000020120"/>
<dbReference type="InParanoid" id="H2ZRA4"/>
<dbReference type="GeneTree" id="ENSGT00940000169833"/>
<feature type="compositionally biased region" description="Basic and acidic residues" evidence="2">
    <location>
        <begin position="147"/>
        <end position="156"/>
    </location>
</feature>
<name>H2ZRA4_CIOSA</name>
<proteinExistence type="predicted"/>
<dbReference type="Pfam" id="PF15386">
    <property type="entry name" value="Tantalus"/>
    <property type="match status" value="1"/>
</dbReference>
<reference evidence="4" key="3">
    <citation type="submission" date="2025-09" db="UniProtKB">
        <authorList>
            <consortium name="Ensembl"/>
        </authorList>
    </citation>
    <scope>IDENTIFICATION</scope>
</reference>
<dbReference type="PANTHER" id="PTHR14522:SF2">
    <property type="entry name" value="PROLINE-RICH PROTEIN 14"/>
    <property type="match status" value="1"/>
</dbReference>